<evidence type="ECO:0000313" key="2">
    <source>
        <dbReference type="Proteomes" id="UP000219564"/>
    </source>
</evidence>
<proteinExistence type="predicted"/>
<accession>A0AAX2H5J6</accession>
<comment type="caution">
    <text evidence="1">The sequence shown here is derived from an EMBL/GenBank/DDBJ whole genome shotgun (WGS) entry which is preliminary data.</text>
</comment>
<evidence type="ECO:0000313" key="1">
    <source>
        <dbReference type="EMBL" id="SOB51975.1"/>
    </source>
</evidence>
<dbReference type="AlphaFoldDB" id="A0AAX2H5J6"/>
<reference evidence="1 2" key="1">
    <citation type="submission" date="2017-08" db="EMBL/GenBank/DDBJ databases">
        <authorList>
            <person name="Chaillou S."/>
        </authorList>
    </citation>
    <scope>NUCLEOTIDE SEQUENCE [LARGE SCALE GENOMIC DNA]</scope>
    <source>
        <strain evidence="1 2">MFPA15A1205</strain>
    </source>
</reference>
<name>A0AAX2H5J6_9PSED</name>
<organism evidence="1 2">
    <name type="scientific">Pseudomonas lundensis</name>
    <dbReference type="NCBI Taxonomy" id="86185"/>
    <lineage>
        <taxon>Bacteria</taxon>
        <taxon>Pseudomonadati</taxon>
        <taxon>Pseudomonadota</taxon>
        <taxon>Gammaproteobacteria</taxon>
        <taxon>Pseudomonadales</taxon>
        <taxon>Pseudomonadaceae</taxon>
        <taxon>Pseudomonas</taxon>
    </lineage>
</organism>
<gene>
    <name evidence="1" type="ORF">PLUA15_220068</name>
</gene>
<dbReference type="Proteomes" id="UP000219564">
    <property type="component" value="Unassembled WGS sequence"/>
</dbReference>
<sequence>MCARARLFFVHEKGEEGVIRRSEGVRSTATYCHGEIVTGDVFISQYAAETSHWFHHP</sequence>
<protein>
    <submittedName>
        <fullName evidence="1">Uncharacterized protein</fullName>
    </submittedName>
</protein>
<dbReference type="EMBL" id="OBKZ01000015">
    <property type="protein sequence ID" value="SOB51975.1"/>
    <property type="molecule type" value="Genomic_DNA"/>
</dbReference>